<dbReference type="Gene3D" id="3.40.710.10">
    <property type="entry name" value="DD-peptidase/beta-lactamase superfamily"/>
    <property type="match status" value="1"/>
</dbReference>
<dbReference type="AlphaFoldDB" id="A0A9P1IP01"/>
<sequence>MVAEPGKKFSYTTFGFTLTSAVLEKVSGLEFKVLANNLFKELGLKNTQLDVNERIVNYRSNYYHRNNRHVLENCPEVDCSYKWAGGGIISNVNDLLIFANSILTSKLTDSKDTILSNSTISQFLTPQIRADRTAEAGLGWFIVDGPNPHFYHTGGAVGASSVLIIYPESEICIAILCNLQETSVLSLARTIESIFRE</sequence>
<dbReference type="GO" id="GO:0006508">
    <property type="term" value="P:proteolysis"/>
    <property type="evidence" value="ECO:0007669"/>
    <property type="project" value="TreeGrafter"/>
</dbReference>
<evidence type="ECO:0000313" key="3">
    <source>
        <dbReference type="Proteomes" id="UP001152747"/>
    </source>
</evidence>
<dbReference type="Proteomes" id="UP001152747">
    <property type="component" value="Unassembled WGS sequence"/>
</dbReference>
<organism evidence="2 3">
    <name type="scientific">Caenorhabditis angaria</name>
    <dbReference type="NCBI Taxonomy" id="860376"/>
    <lineage>
        <taxon>Eukaryota</taxon>
        <taxon>Metazoa</taxon>
        <taxon>Ecdysozoa</taxon>
        <taxon>Nematoda</taxon>
        <taxon>Chromadorea</taxon>
        <taxon>Rhabditida</taxon>
        <taxon>Rhabditina</taxon>
        <taxon>Rhabditomorpha</taxon>
        <taxon>Rhabditoidea</taxon>
        <taxon>Rhabditidae</taxon>
        <taxon>Peloderinae</taxon>
        <taxon>Caenorhabditis</taxon>
    </lineage>
</organism>
<comment type="caution">
    <text evidence="2">The sequence shown here is derived from an EMBL/GenBank/DDBJ whole genome shotgun (WGS) entry which is preliminary data.</text>
</comment>
<dbReference type="InterPro" id="IPR012338">
    <property type="entry name" value="Beta-lactam/transpept-like"/>
</dbReference>
<dbReference type="InterPro" id="IPR052794">
    <property type="entry name" value="Mito_Ser_Protease_LACTB"/>
</dbReference>
<dbReference type="SUPFAM" id="SSF56601">
    <property type="entry name" value="beta-lactamase/transpeptidase-like"/>
    <property type="match status" value="1"/>
</dbReference>
<accession>A0A9P1IP01</accession>
<dbReference type="GO" id="GO:0008233">
    <property type="term" value="F:peptidase activity"/>
    <property type="evidence" value="ECO:0007669"/>
    <property type="project" value="TreeGrafter"/>
</dbReference>
<dbReference type="Pfam" id="PF00144">
    <property type="entry name" value="Beta-lactamase"/>
    <property type="match status" value="1"/>
</dbReference>
<gene>
    <name evidence="2" type="ORF">CAMP_LOCUS11935</name>
</gene>
<evidence type="ECO:0000313" key="2">
    <source>
        <dbReference type="EMBL" id="CAI5449298.1"/>
    </source>
</evidence>
<dbReference type="OrthoDB" id="5946976at2759"/>
<protein>
    <recommendedName>
        <fullName evidence="1">Beta-lactamase-related domain-containing protein</fullName>
    </recommendedName>
</protein>
<name>A0A9P1IP01_9PELO</name>
<dbReference type="PANTHER" id="PTHR46520:SF1">
    <property type="entry name" value="SERINE BETA-LACTAMASE-LIKE PROTEIN LACTB, MITOCHONDRIAL"/>
    <property type="match status" value="1"/>
</dbReference>
<dbReference type="GO" id="GO:0005739">
    <property type="term" value="C:mitochondrion"/>
    <property type="evidence" value="ECO:0007669"/>
    <property type="project" value="TreeGrafter"/>
</dbReference>
<reference evidence="2" key="1">
    <citation type="submission" date="2022-11" db="EMBL/GenBank/DDBJ databases">
        <authorList>
            <person name="Kikuchi T."/>
        </authorList>
    </citation>
    <scope>NUCLEOTIDE SEQUENCE</scope>
    <source>
        <strain evidence="2">PS1010</strain>
    </source>
</reference>
<dbReference type="PANTHER" id="PTHR46520">
    <property type="entry name" value="SERINE BETA-LACTAMASE-LIKE PROTEIN LACTB, MITOCHONDRIAL"/>
    <property type="match status" value="1"/>
</dbReference>
<dbReference type="EMBL" id="CANHGI010000004">
    <property type="protein sequence ID" value="CAI5449298.1"/>
    <property type="molecule type" value="Genomic_DNA"/>
</dbReference>
<evidence type="ECO:0000259" key="1">
    <source>
        <dbReference type="Pfam" id="PF00144"/>
    </source>
</evidence>
<keyword evidence="3" id="KW-1185">Reference proteome</keyword>
<feature type="domain" description="Beta-lactamase-related" evidence="1">
    <location>
        <begin position="3"/>
        <end position="182"/>
    </location>
</feature>
<proteinExistence type="predicted"/>
<dbReference type="InterPro" id="IPR001466">
    <property type="entry name" value="Beta-lactam-related"/>
</dbReference>
<dbReference type="GO" id="GO:0019216">
    <property type="term" value="P:regulation of lipid metabolic process"/>
    <property type="evidence" value="ECO:0007669"/>
    <property type="project" value="TreeGrafter"/>
</dbReference>